<dbReference type="InterPro" id="IPR000361">
    <property type="entry name" value="ATAP_core_dom"/>
</dbReference>
<dbReference type="FunFam" id="2.60.300.12:FF:000013">
    <property type="entry name" value="Iron-sulfur assembly protein 2"/>
    <property type="match status" value="1"/>
</dbReference>
<dbReference type="OrthoDB" id="9801228at2"/>
<dbReference type="InterPro" id="IPR035903">
    <property type="entry name" value="HesB-like_dom_sf"/>
</dbReference>
<gene>
    <name evidence="2" type="primary">erpA</name>
    <name evidence="3" type="ORF">EG19_06725</name>
    <name evidence="2" type="ORF">ENQ31_01635</name>
</gene>
<dbReference type="GO" id="GO:0051537">
    <property type="term" value="F:2 iron, 2 sulfur cluster binding"/>
    <property type="evidence" value="ECO:0007669"/>
    <property type="project" value="TreeGrafter"/>
</dbReference>
<reference evidence="2" key="2">
    <citation type="journal article" date="2020" name="mSystems">
        <title>Genome- and Community-Level Interaction Insights into Carbon Utilization and Element Cycling Functions of Hydrothermarchaeota in Hydrothermal Sediment.</title>
        <authorList>
            <person name="Zhou Z."/>
            <person name="Liu Y."/>
            <person name="Xu W."/>
            <person name="Pan J."/>
            <person name="Luo Z.H."/>
            <person name="Li M."/>
        </authorList>
    </citation>
    <scope>NUCLEOTIDE SEQUENCE [LARGE SCALE GENOMIC DNA]</scope>
    <source>
        <strain evidence="2">SpSt-299</strain>
    </source>
</reference>
<protein>
    <submittedName>
        <fullName evidence="2">Iron-sulfur cluster insertion protein ErpA</fullName>
    </submittedName>
</protein>
<sequence>MVELTEKAAEKVKFFAQTMPEAAGKALRIFIEGGGCSGFQYGFTFDDRQEGDTVIEAHGITVVIDPLSAQYLAGATVDFVEDFRGSGFVVDNPNAVRSCGCGHSFAVE</sequence>
<proteinExistence type="predicted"/>
<dbReference type="AlphaFoldDB" id="A0A062XXN2"/>
<accession>A0A062XXN2</accession>
<dbReference type="Gene3D" id="2.60.300.12">
    <property type="entry name" value="HesB-like domain"/>
    <property type="match status" value="1"/>
</dbReference>
<reference evidence="3 4" key="1">
    <citation type="submission" date="2014-04" db="EMBL/GenBank/DDBJ databases">
        <title>The Genome Sequence of Thermoanaerobaculum aquaticum MP-01, The First Cultivated Group 23 Acidobacterium.</title>
        <authorList>
            <person name="Stamps B.W."/>
            <person name="Losey N.A."/>
            <person name="Lawson P.A."/>
            <person name="Stevenson B.S."/>
        </authorList>
    </citation>
    <scope>NUCLEOTIDE SEQUENCE [LARGE SCALE GENOMIC DNA]</scope>
    <source>
        <strain evidence="3 4">MP-01</strain>
    </source>
</reference>
<dbReference type="EMBL" id="JMFG01000024">
    <property type="protein sequence ID" value="KDA53265.1"/>
    <property type="molecule type" value="Genomic_DNA"/>
</dbReference>
<dbReference type="RefSeq" id="WP_038049967.1">
    <property type="nucleotide sequence ID" value="NZ_JMFG01000024.1"/>
</dbReference>
<evidence type="ECO:0000313" key="2">
    <source>
        <dbReference type="EMBL" id="HET46852.1"/>
    </source>
</evidence>
<dbReference type="GO" id="GO:0005506">
    <property type="term" value="F:iron ion binding"/>
    <property type="evidence" value="ECO:0007669"/>
    <property type="project" value="TreeGrafter"/>
</dbReference>
<dbReference type="PANTHER" id="PTHR43011:SF1">
    <property type="entry name" value="IRON-SULFUR CLUSTER ASSEMBLY 2 HOMOLOG, MITOCHONDRIAL"/>
    <property type="match status" value="1"/>
</dbReference>
<evidence type="ECO:0000259" key="1">
    <source>
        <dbReference type="Pfam" id="PF01521"/>
    </source>
</evidence>
<dbReference type="NCBIfam" id="TIGR00049">
    <property type="entry name" value="iron-sulfur cluster assembly accessory protein"/>
    <property type="match status" value="1"/>
</dbReference>
<organism evidence="3 4">
    <name type="scientific">Thermoanaerobaculum aquaticum</name>
    <dbReference type="NCBI Taxonomy" id="1312852"/>
    <lineage>
        <taxon>Bacteria</taxon>
        <taxon>Pseudomonadati</taxon>
        <taxon>Acidobacteriota</taxon>
        <taxon>Thermoanaerobaculia</taxon>
        <taxon>Thermoanaerobaculales</taxon>
        <taxon>Thermoanaerobaculaceae</taxon>
        <taxon>Thermoanaerobaculum</taxon>
    </lineage>
</organism>
<dbReference type="InterPro" id="IPR016092">
    <property type="entry name" value="ATAP"/>
</dbReference>
<feature type="domain" description="Core" evidence="1">
    <location>
        <begin position="2"/>
        <end position="102"/>
    </location>
</feature>
<comment type="caution">
    <text evidence="3">The sequence shown here is derived from an EMBL/GenBank/DDBJ whole genome shotgun (WGS) entry which is preliminary data.</text>
</comment>
<dbReference type="STRING" id="1312852.EG19_06725"/>
<evidence type="ECO:0000313" key="3">
    <source>
        <dbReference type="EMBL" id="KDA53265.1"/>
    </source>
</evidence>
<name>A0A062XXN2_9BACT</name>
<dbReference type="GO" id="GO:0016226">
    <property type="term" value="P:iron-sulfur cluster assembly"/>
    <property type="evidence" value="ECO:0007669"/>
    <property type="project" value="InterPro"/>
</dbReference>
<dbReference type="Pfam" id="PF01521">
    <property type="entry name" value="Fe-S_biosyn"/>
    <property type="match status" value="1"/>
</dbReference>
<dbReference type="SUPFAM" id="SSF89360">
    <property type="entry name" value="HesB-like domain"/>
    <property type="match status" value="1"/>
</dbReference>
<dbReference type="NCBIfam" id="NF010147">
    <property type="entry name" value="PRK13623.1"/>
    <property type="match status" value="1"/>
</dbReference>
<dbReference type="PROSITE" id="PS01152">
    <property type="entry name" value="HESB"/>
    <property type="match status" value="1"/>
</dbReference>
<dbReference type="PANTHER" id="PTHR43011">
    <property type="entry name" value="IRON-SULFUR CLUSTER ASSEMBLY 2 HOMOLOG, MITOCHONDRIAL"/>
    <property type="match status" value="1"/>
</dbReference>
<dbReference type="EMBL" id="DSMR01000115">
    <property type="protein sequence ID" value="HET46852.1"/>
    <property type="molecule type" value="Genomic_DNA"/>
</dbReference>
<dbReference type="Proteomes" id="UP000027284">
    <property type="component" value="Unassembled WGS sequence"/>
</dbReference>
<dbReference type="InterPro" id="IPR017870">
    <property type="entry name" value="FeS_cluster_insertion_CS"/>
</dbReference>
<evidence type="ECO:0000313" key="4">
    <source>
        <dbReference type="Proteomes" id="UP000027284"/>
    </source>
</evidence>
<keyword evidence="4" id="KW-1185">Reference proteome</keyword>
<dbReference type="GO" id="GO:0051539">
    <property type="term" value="F:4 iron, 4 sulfur cluster binding"/>
    <property type="evidence" value="ECO:0007669"/>
    <property type="project" value="TreeGrafter"/>
</dbReference>